<reference evidence="1 2" key="1">
    <citation type="submission" date="2014-02" db="EMBL/GenBank/DDBJ databases">
        <title>Expanding our view of genomic diversity in Candidatus Accumulibacter clades.</title>
        <authorList>
            <person name="Skennerton C.T."/>
            <person name="Barr J.J."/>
            <person name="Slater F.R."/>
            <person name="Bond P.L."/>
            <person name="Tyson G.W."/>
        </authorList>
    </citation>
    <scope>NUCLEOTIDE SEQUENCE [LARGE SCALE GENOMIC DNA]</scope>
    <source>
        <strain evidence="2">BA-91</strain>
    </source>
</reference>
<accession>A0A084Y6X9</accession>
<comment type="caution">
    <text evidence="1">The sequence shown here is derived from an EMBL/GenBank/DDBJ whole genome shotgun (WGS) entry which is preliminary data.</text>
</comment>
<evidence type="ECO:0000313" key="1">
    <source>
        <dbReference type="EMBL" id="KFB70473.1"/>
    </source>
</evidence>
<protein>
    <submittedName>
        <fullName evidence="1">Uncharacterized protein</fullName>
    </submittedName>
</protein>
<gene>
    <name evidence="1" type="ORF">AW09_004427</name>
</gene>
<organism evidence="1 2">
    <name type="scientific">Candidatus Accumulibacter phosphatis</name>
    <dbReference type="NCBI Taxonomy" id="327160"/>
    <lineage>
        <taxon>Bacteria</taxon>
        <taxon>Pseudomonadati</taxon>
        <taxon>Pseudomonadota</taxon>
        <taxon>Betaproteobacteria</taxon>
        <taxon>Candidatus Accumulibacter</taxon>
    </lineage>
</organism>
<name>A0A084Y6X9_9PROT</name>
<dbReference type="EMBL" id="JDVG02000696">
    <property type="protein sequence ID" value="KFB70473.1"/>
    <property type="molecule type" value="Genomic_DNA"/>
</dbReference>
<dbReference type="Proteomes" id="UP000020077">
    <property type="component" value="Unassembled WGS sequence"/>
</dbReference>
<dbReference type="AlphaFoldDB" id="A0A084Y6X9"/>
<proteinExistence type="predicted"/>
<evidence type="ECO:0000313" key="2">
    <source>
        <dbReference type="Proteomes" id="UP000020077"/>
    </source>
</evidence>
<sequence>MILAEDHIECPVQTVLDAPMVARRIGEHGDGLDAAGTNGVTMLGMDGIADFPHRLDHAHTPEFLPRLAHRLVHPGDVMDPRVAACLDPTVILLDFLETLNVQATKAGLVALLKKLPNRFGQVLLVVFDLQDVIPTPVDGLLRHLGLATQSICCGNTSF</sequence>